<dbReference type="Proteomes" id="UP000317169">
    <property type="component" value="Unassembled WGS sequence"/>
</dbReference>
<proteinExistence type="predicted"/>
<protein>
    <submittedName>
        <fullName evidence="2">Uncharacterized protein</fullName>
    </submittedName>
</protein>
<gene>
    <name evidence="2" type="ORF">FKR84_09320</name>
</gene>
<keyword evidence="1" id="KW-0175">Coiled coil</keyword>
<dbReference type="AlphaFoldDB" id="A0A507ZVP3"/>
<dbReference type="EMBL" id="VIAR01000009">
    <property type="protein sequence ID" value="TQD37662.1"/>
    <property type="molecule type" value="Genomic_DNA"/>
</dbReference>
<dbReference type="OrthoDB" id="1436925at2"/>
<accession>A0A507ZVP3</accession>
<organism evidence="2 3">
    <name type="scientific">Haloflavibacter putidus</name>
    <dbReference type="NCBI Taxonomy" id="2576776"/>
    <lineage>
        <taxon>Bacteria</taxon>
        <taxon>Pseudomonadati</taxon>
        <taxon>Bacteroidota</taxon>
        <taxon>Flavobacteriia</taxon>
        <taxon>Flavobacteriales</taxon>
        <taxon>Flavobacteriaceae</taxon>
        <taxon>Haloflavibacter</taxon>
    </lineage>
</organism>
<feature type="coiled-coil region" evidence="1">
    <location>
        <begin position="106"/>
        <end position="136"/>
    </location>
</feature>
<sequence length="145" mass="17138">MKKIIFLFLSIGLVAACKNNPKDDLKERYKERLQEVIDVHDEVMPKMSKISSSISTLEDQLQTAENPEKVEKAIADLKYGYDYMMQWMRDFSNEFPDALDPEDYTEEEYKERFKMLEKQKEEVLKMQEAVNSSLKQANKLIEKNQ</sequence>
<evidence type="ECO:0000313" key="2">
    <source>
        <dbReference type="EMBL" id="TQD37662.1"/>
    </source>
</evidence>
<keyword evidence="3" id="KW-1185">Reference proteome</keyword>
<evidence type="ECO:0000313" key="3">
    <source>
        <dbReference type="Proteomes" id="UP000317169"/>
    </source>
</evidence>
<comment type="caution">
    <text evidence="2">The sequence shown here is derived from an EMBL/GenBank/DDBJ whole genome shotgun (WGS) entry which is preliminary data.</text>
</comment>
<evidence type="ECO:0000256" key="1">
    <source>
        <dbReference type="SAM" id="Coils"/>
    </source>
</evidence>
<dbReference type="RefSeq" id="WP_141422037.1">
    <property type="nucleotide sequence ID" value="NZ_VIAR01000009.1"/>
</dbReference>
<name>A0A507ZVP3_9FLAO</name>
<dbReference type="PROSITE" id="PS51257">
    <property type="entry name" value="PROKAR_LIPOPROTEIN"/>
    <property type="match status" value="1"/>
</dbReference>
<reference evidence="2 3" key="1">
    <citation type="submission" date="2019-06" db="EMBL/GenBank/DDBJ databases">
        <title>Flavibacter putida gen. nov., sp. nov., a novel marine bacterium of the family Flavobacteriaceae isolated from coastal seawater.</title>
        <authorList>
            <person name="Feng X."/>
        </authorList>
    </citation>
    <scope>NUCLEOTIDE SEQUENCE [LARGE SCALE GENOMIC DNA]</scope>
    <source>
        <strain evidence="2 3">PLHSN227</strain>
    </source>
</reference>